<keyword evidence="2" id="KW-1185">Reference proteome</keyword>
<protein>
    <submittedName>
        <fullName evidence="1">Uncharacterized protein</fullName>
    </submittedName>
</protein>
<organism evidence="1 2">
    <name type="scientific">Ideonella lacteola</name>
    <dbReference type="NCBI Taxonomy" id="2984193"/>
    <lineage>
        <taxon>Bacteria</taxon>
        <taxon>Pseudomonadati</taxon>
        <taxon>Pseudomonadota</taxon>
        <taxon>Betaproteobacteria</taxon>
        <taxon>Burkholderiales</taxon>
        <taxon>Sphaerotilaceae</taxon>
        <taxon>Ideonella</taxon>
    </lineage>
</organism>
<gene>
    <name evidence="1" type="ORF">AACH06_25905</name>
</gene>
<dbReference type="Proteomes" id="UP001371218">
    <property type="component" value="Unassembled WGS sequence"/>
</dbReference>
<dbReference type="Gene3D" id="3.10.450.610">
    <property type="match status" value="1"/>
</dbReference>
<name>A0ABU9BWR8_9BURK</name>
<dbReference type="RefSeq" id="WP_341428703.1">
    <property type="nucleotide sequence ID" value="NZ_JBBUTG010000026.1"/>
</dbReference>
<evidence type="ECO:0000313" key="1">
    <source>
        <dbReference type="EMBL" id="MEK8034276.1"/>
    </source>
</evidence>
<comment type="caution">
    <text evidence="1">The sequence shown here is derived from an EMBL/GenBank/DDBJ whole genome shotgun (WGS) entry which is preliminary data.</text>
</comment>
<proteinExistence type="predicted"/>
<sequence>MTALKRSATDVAFKHLVSARNCIDKAEHFFHERSSRTRCSGTNQFGTTLWSLHDLGARIHVFFDWVEVAPGVVAQSNPMGILSNVGLLGDDGLELPRSQSLLCLNTLVYMLPWQPAVVDRLHQWRIADNKRRMERELEAERRGAASLPYLRTHALA</sequence>
<accession>A0ABU9BWR8</accession>
<evidence type="ECO:0000313" key="2">
    <source>
        <dbReference type="Proteomes" id="UP001371218"/>
    </source>
</evidence>
<reference evidence="1 2" key="1">
    <citation type="submission" date="2024-04" db="EMBL/GenBank/DDBJ databases">
        <title>Novel species of the genus Ideonella isolated from streams.</title>
        <authorList>
            <person name="Lu H."/>
        </authorList>
    </citation>
    <scope>NUCLEOTIDE SEQUENCE [LARGE SCALE GENOMIC DNA]</scope>
    <source>
        <strain evidence="1 2">DXS29W</strain>
    </source>
</reference>
<dbReference type="EMBL" id="JBBUTG010000026">
    <property type="protein sequence ID" value="MEK8034276.1"/>
    <property type="molecule type" value="Genomic_DNA"/>
</dbReference>